<dbReference type="Proteomes" id="UP000000304">
    <property type="component" value="Chromosome 3R"/>
</dbReference>
<reference evidence="2 3" key="1">
    <citation type="journal article" date="2007" name="Nature">
        <title>Evolution of genes and genomes on the Drosophila phylogeny.</title>
        <authorList>
            <consortium name="Drosophila 12 Genomes Consortium"/>
            <person name="Clark A.G."/>
            <person name="Eisen M.B."/>
            <person name="Smith D.R."/>
            <person name="Bergman C.M."/>
            <person name="Oliver B."/>
            <person name="Markow T.A."/>
            <person name="Kaufman T.C."/>
            <person name="Kellis M."/>
            <person name="Gelbart W."/>
            <person name="Iyer V.N."/>
            <person name="Pollard D.A."/>
            <person name="Sackton T.B."/>
            <person name="Larracuente A.M."/>
            <person name="Singh N.D."/>
            <person name="Abad J.P."/>
            <person name="Abt D.N."/>
            <person name="Adryan B."/>
            <person name="Aguade M."/>
            <person name="Akashi H."/>
            <person name="Anderson W.W."/>
            <person name="Aquadro C.F."/>
            <person name="Ardell D.H."/>
            <person name="Arguello R."/>
            <person name="Artieri C.G."/>
            <person name="Barbash D.A."/>
            <person name="Barker D."/>
            <person name="Barsanti P."/>
            <person name="Batterham P."/>
            <person name="Batzoglou S."/>
            <person name="Begun D."/>
            <person name="Bhutkar A."/>
            <person name="Blanco E."/>
            <person name="Bosak S.A."/>
            <person name="Bradley R.K."/>
            <person name="Brand A.D."/>
            <person name="Brent M.R."/>
            <person name="Brooks A.N."/>
            <person name="Brown R.H."/>
            <person name="Butlin R.K."/>
            <person name="Caggese C."/>
            <person name="Calvi B.R."/>
            <person name="Bernardo de Carvalho A."/>
            <person name="Caspi A."/>
            <person name="Castrezana S."/>
            <person name="Celniker S.E."/>
            <person name="Chang J.L."/>
            <person name="Chapple C."/>
            <person name="Chatterji S."/>
            <person name="Chinwalla A."/>
            <person name="Civetta A."/>
            <person name="Clifton S.W."/>
            <person name="Comeron J.M."/>
            <person name="Costello J.C."/>
            <person name="Coyne J.A."/>
            <person name="Daub J."/>
            <person name="David R.G."/>
            <person name="Delcher A.L."/>
            <person name="Delehaunty K."/>
            <person name="Do C.B."/>
            <person name="Ebling H."/>
            <person name="Edwards K."/>
            <person name="Eickbush T."/>
            <person name="Evans J.D."/>
            <person name="Filipski A."/>
            <person name="Findeiss S."/>
            <person name="Freyhult E."/>
            <person name="Fulton L."/>
            <person name="Fulton R."/>
            <person name="Garcia A.C."/>
            <person name="Gardiner A."/>
            <person name="Garfield D.A."/>
            <person name="Garvin B.E."/>
            <person name="Gibson G."/>
            <person name="Gilbert D."/>
            <person name="Gnerre S."/>
            <person name="Godfrey J."/>
            <person name="Good R."/>
            <person name="Gotea V."/>
            <person name="Gravely B."/>
            <person name="Greenberg A.J."/>
            <person name="Griffiths-Jones S."/>
            <person name="Gross S."/>
            <person name="Guigo R."/>
            <person name="Gustafson E.A."/>
            <person name="Haerty W."/>
            <person name="Hahn M.W."/>
            <person name="Halligan D.L."/>
            <person name="Halpern A.L."/>
            <person name="Halter G.M."/>
            <person name="Han M.V."/>
            <person name="Heger A."/>
            <person name="Hillier L."/>
            <person name="Hinrichs A.S."/>
            <person name="Holmes I."/>
            <person name="Hoskins R.A."/>
            <person name="Hubisz M.J."/>
            <person name="Hultmark D."/>
            <person name="Huntley M.A."/>
            <person name="Jaffe D.B."/>
            <person name="Jagadeeshan S."/>
            <person name="Jeck W.R."/>
            <person name="Johnson J."/>
            <person name="Jones C.D."/>
            <person name="Jordan W.C."/>
            <person name="Karpen G.H."/>
            <person name="Kataoka E."/>
            <person name="Keightley P.D."/>
            <person name="Kheradpour P."/>
            <person name="Kirkness E.F."/>
            <person name="Koerich L.B."/>
            <person name="Kristiansen K."/>
            <person name="Kudrna D."/>
            <person name="Kulathinal R.J."/>
            <person name="Kumar S."/>
            <person name="Kwok R."/>
            <person name="Lander E."/>
            <person name="Langley C.H."/>
            <person name="Lapoint R."/>
            <person name="Lazzaro B.P."/>
            <person name="Lee S.J."/>
            <person name="Levesque L."/>
            <person name="Li R."/>
            <person name="Lin C.F."/>
            <person name="Lin M.F."/>
            <person name="Lindblad-Toh K."/>
            <person name="Llopart A."/>
            <person name="Long M."/>
            <person name="Low L."/>
            <person name="Lozovsky E."/>
            <person name="Lu J."/>
            <person name="Luo M."/>
            <person name="Machado C.A."/>
            <person name="Makalowski W."/>
            <person name="Marzo M."/>
            <person name="Matsuda M."/>
            <person name="Matzkin L."/>
            <person name="McAllister B."/>
            <person name="McBride C.S."/>
            <person name="McKernan B."/>
            <person name="McKernan K."/>
            <person name="Mendez-Lago M."/>
            <person name="Minx P."/>
            <person name="Mollenhauer M.U."/>
            <person name="Montooth K."/>
            <person name="Mount S.M."/>
            <person name="Mu X."/>
            <person name="Myers E."/>
            <person name="Negre B."/>
            <person name="Newfeld S."/>
            <person name="Nielsen R."/>
            <person name="Noor M.A."/>
            <person name="O'Grady P."/>
            <person name="Pachter L."/>
            <person name="Papaceit M."/>
            <person name="Parisi M.J."/>
            <person name="Parisi M."/>
            <person name="Parts L."/>
            <person name="Pedersen J.S."/>
            <person name="Pesole G."/>
            <person name="Phillippy A.M."/>
            <person name="Ponting C.P."/>
            <person name="Pop M."/>
            <person name="Porcelli D."/>
            <person name="Powell J.R."/>
            <person name="Prohaska S."/>
            <person name="Pruitt K."/>
            <person name="Puig M."/>
            <person name="Quesneville H."/>
            <person name="Ram K.R."/>
            <person name="Rand D."/>
            <person name="Rasmussen M.D."/>
            <person name="Reed L.K."/>
            <person name="Reenan R."/>
            <person name="Reily A."/>
            <person name="Remington K.A."/>
            <person name="Rieger T.T."/>
            <person name="Ritchie M.G."/>
            <person name="Robin C."/>
            <person name="Rogers Y.H."/>
            <person name="Rohde C."/>
            <person name="Rozas J."/>
            <person name="Rubenfield M.J."/>
            <person name="Ruiz A."/>
            <person name="Russo S."/>
            <person name="Salzberg S.L."/>
            <person name="Sanchez-Gracia A."/>
            <person name="Saranga D.J."/>
            <person name="Sato H."/>
            <person name="Schaeffer S.W."/>
            <person name="Schatz M.C."/>
            <person name="Schlenke T."/>
            <person name="Schwartz R."/>
            <person name="Segarra C."/>
            <person name="Singh R.S."/>
            <person name="Sirot L."/>
            <person name="Sirota M."/>
            <person name="Sisneros N.B."/>
            <person name="Smith C.D."/>
            <person name="Smith T.F."/>
            <person name="Spieth J."/>
            <person name="Stage D.E."/>
            <person name="Stark A."/>
            <person name="Stephan W."/>
            <person name="Strausberg R.L."/>
            <person name="Strempel S."/>
            <person name="Sturgill D."/>
            <person name="Sutton G."/>
            <person name="Sutton G.G."/>
            <person name="Tao W."/>
            <person name="Teichmann S."/>
            <person name="Tobari Y.N."/>
            <person name="Tomimura Y."/>
            <person name="Tsolas J.M."/>
            <person name="Valente V.L."/>
            <person name="Venter E."/>
            <person name="Venter J.C."/>
            <person name="Vicario S."/>
            <person name="Vieira F.G."/>
            <person name="Vilella A.J."/>
            <person name="Villasante A."/>
            <person name="Walenz B."/>
            <person name="Wang J."/>
            <person name="Wasserman M."/>
            <person name="Watts T."/>
            <person name="Wilson D."/>
            <person name="Wilson R.K."/>
            <person name="Wing R.A."/>
            <person name="Wolfner M.F."/>
            <person name="Wong A."/>
            <person name="Wong G.K."/>
            <person name="Wu C.I."/>
            <person name="Wu G."/>
            <person name="Yamamoto D."/>
            <person name="Yang H.P."/>
            <person name="Yang S.P."/>
            <person name="Yorke J.A."/>
            <person name="Yoshida K."/>
            <person name="Zdobnov E."/>
            <person name="Zhang P."/>
            <person name="Zhang Y."/>
            <person name="Zimin A.V."/>
            <person name="Baldwin J."/>
            <person name="Abdouelleil A."/>
            <person name="Abdulkadir J."/>
            <person name="Abebe A."/>
            <person name="Abera B."/>
            <person name="Abreu J."/>
            <person name="Acer S.C."/>
            <person name="Aftuck L."/>
            <person name="Alexander A."/>
            <person name="An P."/>
            <person name="Anderson E."/>
            <person name="Anderson S."/>
            <person name="Arachi H."/>
            <person name="Azer M."/>
            <person name="Bachantsang P."/>
            <person name="Barry A."/>
            <person name="Bayul T."/>
            <person name="Berlin A."/>
            <person name="Bessette D."/>
            <person name="Bloom T."/>
            <person name="Blye J."/>
            <person name="Boguslavskiy L."/>
            <person name="Bonnet C."/>
            <person name="Boukhgalter B."/>
            <person name="Bourzgui I."/>
            <person name="Brown A."/>
            <person name="Cahill P."/>
            <person name="Channer S."/>
            <person name="Cheshatsang Y."/>
            <person name="Chuda L."/>
            <person name="Citroen M."/>
            <person name="Collymore A."/>
            <person name="Cooke P."/>
            <person name="Costello M."/>
            <person name="D'Aco K."/>
            <person name="Daza R."/>
            <person name="De Haan G."/>
            <person name="DeGray S."/>
            <person name="DeMaso C."/>
            <person name="Dhargay N."/>
            <person name="Dooley K."/>
            <person name="Dooley E."/>
            <person name="Doricent M."/>
            <person name="Dorje P."/>
            <person name="Dorjee K."/>
            <person name="Dupes A."/>
            <person name="Elong R."/>
            <person name="Falk J."/>
            <person name="Farina A."/>
            <person name="Faro S."/>
            <person name="Ferguson D."/>
            <person name="Fisher S."/>
            <person name="Foley C.D."/>
            <person name="Franke A."/>
            <person name="Friedrich D."/>
            <person name="Gadbois L."/>
            <person name="Gearin G."/>
            <person name="Gearin C.R."/>
            <person name="Giannoukos G."/>
            <person name="Goode T."/>
            <person name="Graham J."/>
            <person name="Grandbois E."/>
            <person name="Grewal S."/>
            <person name="Gyaltsen K."/>
            <person name="Hafez N."/>
            <person name="Hagos B."/>
            <person name="Hall J."/>
            <person name="Henson C."/>
            <person name="Hollinger A."/>
            <person name="Honan T."/>
            <person name="Huard M.D."/>
            <person name="Hughes L."/>
            <person name="Hurhula B."/>
            <person name="Husby M.E."/>
            <person name="Kamat A."/>
            <person name="Kanga B."/>
            <person name="Kashin S."/>
            <person name="Khazanovich D."/>
            <person name="Kisner P."/>
            <person name="Lance K."/>
            <person name="Lara M."/>
            <person name="Lee W."/>
            <person name="Lennon N."/>
            <person name="Letendre F."/>
            <person name="LeVine R."/>
            <person name="Lipovsky A."/>
            <person name="Liu X."/>
            <person name="Liu J."/>
            <person name="Liu S."/>
            <person name="Lokyitsang T."/>
            <person name="Lokyitsang Y."/>
            <person name="Lubonja R."/>
            <person name="Lui A."/>
            <person name="MacDonald P."/>
            <person name="Magnisalis V."/>
            <person name="Maru K."/>
            <person name="Matthews C."/>
            <person name="McCusker W."/>
            <person name="McDonough S."/>
            <person name="Mehta T."/>
            <person name="Meldrim J."/>
            <person name="Meneus L."/>
            <person name="Mihai O."/>
            <person name="Mihalev A."/>
            <person name="Mihova T."/>
            <person name="Mittelman R."/>
            <person name="Mlenga V."/>
            <person name="Montmayeur A."/>
            <person name="Mulrain L."/>
            <person name="Navidi A."/>
            <person name="Naylor J."/>
            <person name="Negash T."/>
            <person name="Nguyen T."/>
            <person name="Nguyen N."/>
            <person name="Nicol R."/>
            <person name="Norbu C."/>
            <person name="Norbu N."/>
            <person name="Novod N."/>
            <person name="O'Neill B."/>
            <person name="Osman S."/>
            <person name="Markiewicz E."/>
            <person name="Oyono O.L."/>
            <person name="Patti C."/>
            <person name="Phunkhang P."/>
            <person name="Pierre F."/>
            <person name="Priest M."/>
            <person name="Raghuraman S."/>
            <person name="Rege F."/>
            <person name="Reyes R."/>
            <person name="Rise C."/>
            <person name="Rogov P."/>
            <person name="Ross K."/>
            <person name="Ryan E."/>
            <person name="Settipalli S."/>
            <person name="Shea T."/>
            <person name="Sherpa N."/>
            <person name="Shi L."/>
            <person name="Shih D."/>
            <person name="Sparrow T."/>
            <person name="Spaulding J."/>
            <person name="Stalker J."/>
            <person name="Stange-Thomann N."/>
            <person name="Stavropoulos S."/>
            <person name="Stone C."/>
            <person name="Strader C."/>
            <person name="Tesfaye S."/>
            <person name="Thomson T."/>
            <person name="Thoulutsang Y."/>
            <person name="Thoulutsang D."/>
            <person name="Topham K."/>
            <person name="Topping I."/>
            <person name="Tsamla T."/>
            <person name="Vassiliev H."/>
            <person name="Vo A."/>
            <person name="Wangchuk T."/>
            <person name="Wangdi T."/>
            <person name="Weiand M."/>
            <person name="Wilkinson J."/>
            <person name="Wilson A."/>
            <person name="Yadav S."/>
            <person name="Young G."/>
            <person name="Yu Q."/>
            <person name="Zembek L."/>
            <person name="Zhong D."/>
            <person name="Zimmer A."/>
            <person name="Zwirko Z."/>
            <person name="Jaffe D.B."/>
            <person name="Alvarez P."/>
            <person name="Brockman W."/>
            <person name="Butler J."/>
            <person name="Chin C."/>
            <person name="Gnerre S."/>
            <person name="Grabherr M."/>
            <person name="Kleber M."/>
            <person name="Mauceli E."/>
            <person name="MacCallum I."/>
        </authorList>
    </citation>
    <scope>NUCLEOTIDE SEQUENCE [LARGE SCALE GENOMIC DNA]</scope>
    <source>
        <strain evidence="3">white501</strain>
    </source>
</reference>
<proteinExistence type="predicted"/>
<evidence type="ECO:0000313" key="3">
    <source>
        <dbReference type="Proteomes" id="UP000000304"/>
    </source>
</evidence>
<organism evidence="2 3">
    <name type="scientific">Drosophila simulans</name>
    <name type="common">Fruit fly</name>
    <dbReference type="NCBI Taxonomy" id="7240"/>
    <lineage>
        <taxon>Eukaryota</taxon>
        <taxon>Metazoa</taxon>
        <taxon>Ecdysozoa</taxon>
        <taxon>Arthropoda</taxon>
        <taxon>Hexapoda</taxon>
        <taxon>Insecta</taxon>
        <taxon>Pterygota</taxon>
        <taxon>Neoptera</taxon>
        <taxon>Endopterygota</taxon>
        <taxon>Diptera</taxon>
        <taxon>Brachycera</taxon>
        <taxon>Muscomorpha</taxon>
        <taxon>Ephydroidea</taxon>
        <taxon>Drosophilidae</taxon>
        <taxon>Drosophila</taxon>
        <taxon>Sophophora</taxon>
    </lineage>
</organism>
<name>B4QWZ1_DROSI</name>
<feature type="compositionally biased region" description="Low complexity" evidence="1">
    <location>
        <begin position="53"/>
        <end position="67"/>
    </location>
</feature>
<evidence type="ECO:0000256" key="1">
    <source>
        <dbReference type="SAM" id="MobiDB-lite"/>
    </source>
</evidence>
<accession>B4QWZ1</accession>
<dbReference type="HOGENOM" id="CLU_2576406_0_0_1"/>
<dbReference type="AlphaFoldDB" id="B4QWZ1"/>
<keyword evidence="3" id="KW-1185">Reference proteome</keyword>
<protein>
    <submittedName>
        <fullName evidence="2">GD19801</fullName>
    </submittedName>
</protein>
<dbReference type="EMBL" id="CM000364">
    <property type="protein sequence ID" value="EDX11753.1"/>
    <property type="molecule type" value="Genomic_DNA"/>
</dbReference>
<evidence type="ECO:0000313" key="2">
    <source>
        <dbReference type="EMBL" id="EDX11753.1"/>
    </source>
</evidence>
<sequence>MLAAQITAKCCILNASKEPRNSHKAALSASGKLAIGGSGVVVIQYPLLQSIGGEVSTDSSESSGFDSFKVRAPESAGAPQV</sequence>
<feature type="region of interest" description="Disordered" evidence="1">
    <location>
        <begin position="53"/>
        <end position="81"/>
    </location>
</feature>
<gene>
    <name evidence="2" type="primary">Dsim\GD19801</name>
    <name evidence="2" type="ORF">Dsim_GD19801</name>
</gene>